<dbReference type="InterPro" id="IPR036388">
    <property type="entry name" value="WH-like_DNA-bd_sf"/>
</dbReference>
<proteinExistence type="predicted"/>
<dbReference type="Gene3D" id="1.10.10.10">
    <property type="entry name" value="Winged helix-like DNA-binding domain superfamily/Winged helix DNA-binding domain"/>
    <property type="match status" value="1"/>
</dbReference>
<name>A0AB33JUZ1_9ACTN</name>
<dbReference type="AlphaFoldDB" id="A0AB33JUZ1"/>
<dbReference type="Pfam" id="PF12802">
    <property type="entry name" value="MarR_2"/>
    <property type="match status" value="1"/>
</dbReference>
<dbReference type="SUPFAM" id="SSF46785">
    <property type="entry name" value="Winged helix' DNA-binding domain"/>
    <property type="match status" value="1"/>
</dbReference>
<dbReference type="InterPro" id="IPR036390">
    <property type="entry name" value="WH_DNA-bd_sf"/>
</dbReference>
<dbReference type="SMART" id="SM00347">
    <property type="entry name" value="HTH_MARR"/>
    <property type="match status" value="1"/>
</dbReference>
<gene>
    <name evidence="2" type="ORF">KCMC57_34270</name>
</gene>
<dbReference type="GO" id="GO:0006950">
    <property type="term" value="P:response to stress"/>
    <property type="evidence" value="ECO:0007669"/>
    <property type="project" value="TreeGrafter"/>
</dbReference>
<dbReference type="PRINTS" id="PR00598">
    <property type="entry name" value="HTHMARR"/>
</dbReference>
<dbReference type="PANTHER" id="PTHR33164">
    <property type="entry name" value="TRANSCRIPTIONAL REGULATOR, MARR FAMILY"/>
    <property type="match status" value="1"/>
</dbReference>
<dbReference type="GO" id="GO:0003700">
    <property type="term" value="F:DNA-binding transcription factor activity"/>
    <property type="evidence" value="ECO:0007669"/>
    <property type="project" value="InterPro"/>
</dbReference>
<dbReference type="PROSITE" id="PS50995">
    <property type="entry name" value="HTH_MARR_2"/>
    <property type="match status" value="1"/>
</dbReference>
<dbReference type="InterPro" id="IPR000835">
    <property type="entry name" value="HTH_MarR-typ"/>
</dbReference>
<accession>A0AB33JUZ1</accession>
<dbReference type="EMBL" id="AP035881">
    <property type="protein sequence ID" value="BFP47059.1"/>
    <property type="molecule type" value="Genomic_DNA"/>
</dbReference>
<dbReference type="PANTHER" id="PTHR33164:SF43">
    <property type="entry name" value="HTH-TYPE TRANSCRIPTIONAL REPRESSOR YETL"/>
    <property type="match status" value="1"/>
</dbReference>
<organism evidence="2">
    <name type="scientific">Kitasatospora sp. CMC57</name>
    <dbReference type="NCBI Taxonomy" id="3231513"/>
    <lineage>
        <taxon>Bacteria</taxon>
        <taxon>Bacillati</taxon>
        <taxon>Actinomycetota</taxon>
        <taxon>Actinomycetes</taxon>
        <taxon>Kitasatosporales</taxon>
        <taxon>Streptomycetaceae</taxon>
        <taxon>Kitasatospora</taxon>
    </lineage>
</organism>
<sequence>MECDNLPAGRVDDVMEELPVLTLAFQGHSVGVRVRKAMAEHGLKPGHGHVLMVLQDEGAVGQHFLTETLGVDKSVIVALLNDLERDGLAERRRDPADRRRHIVEISPRGTTLVTELHRTVEAVQADLFRDLTPAEIATLKSVLARLRTTPDDGTSCDGQD</sequence>
<dbReference type="InterPro" id="IPR039422">
    <property type="entry name" value="MarR/SlyA-like"/>
</dbReference>
<reference evidence="2" key="1">
    <citation type="submission" date="2024-07" db="EMBL/GenBank/DDBJ databases">
        <title>Complete genome sequences of cellulolytic bacteria, Kitasatospora sp. CMC57 and Streptomyces sp. CMC78, isolated from Japanese agricultural soil.</title>
        <authorList>
            <person name="Hashimoto T."/>
            <person name="Ito M."/>
            <person name="Iwamoto M."/>
            <person name="Fukahori D."/>
            <person name="Shoda T."/>
            <person name="Sakoda M."/>
            <person name="Morohoshi T."/>
            <person name="Mitsuboshi M."/>
            <person name="Nishizawa T."/>
        </authorList>
    </citation>
    <scope>NUCLEOTIDE SEQUENCE</scope>
    <source>
        <strain evidence="2">CMC57</strain>
    </source>
</reference>
<evidence type="ECO:0000259" key="1">
    <source>
        <dbReference type="PROSITE" id="PS50995"/>
    </source>
</evidence>
<protein>
    <recommendedName>
        <fullName evidence="1">HTH marR-type domain-containing protein</fullName>
    </recommendedName>
</protein>
<evidence type="ECO:0000313" key="2">
    <source>
        <dbReference type="EMBL" id="BFP47059.1"/>
    </source>
</evidence>
<feature type="domain" description="HTH marR-type" evidence="1">
    <location>
        <begin position="11"/>
        <end position="148"/>
    </location>
</feature>